<keyword evidence="4" id="KW-0863">Zinc-finger</keyword>
<dbReference type="GO" id="GO:0003924">
    <property type="term" value="F:GTPase activity"/>
    <property type="evidence" value="ECO:0007669"/>
    <property type="project" value="InterPro"/>
</dbReference>
<evidence type="ECO:0000313" key="10">
    <source>
        <dbReference type="Proteomes" id="UP001152523"/>
    </source>
</evidence>
<evidence type="ECO:0000313" key="9">
    <source>
        <dbReference type="EMBL" id="CAH9148268.1"/>
    </source>
</evidence>
<dbReference type="SUPFAM" id="SSF57903">
    <property type="entry name" value="FYVE/PHD zinc finger"/>
    <property type="match status" value="1"/>
</dbReference>
<dbReference type="Proteomes" id="UP001152523">
    <property type="component" value="Unassembled WGS sequence"/>
</dbReference>
<dbReference type="PROSITE" id="PS51882">
    <property type="entry name" value="G_ALPHA"/>
    <property type="match status" value="1"/>
</dbReference>
<dbReference type="Gene3D" id="3.40.50.300">
    <property type="entry name" value="P-loop containing nucleotide triphosphate hydrolases"/>
    <property type="match status" value="1"/>
</dbReference>
<dbReference type="AlphaFoldDB" id="A0AAV0GKT8"/>
<dbReference type="PANTHER" id="PTHR36486:SF4">
    <property type="entry name" value="PH DOMAIN-CONTAINING PROTEIN"/>
    <property type="match status" value="1"/>
</dbReference>
<dbReference type="PRINTS" id="PR00318">
    <property type="entry name" value="GPROTEINA"/>
</dbReference>
<evidence type="ECO:0000256" key="5">
    <source>
        <dbReference type="ARBA" id="ARBA00022833"/>
    </source>
</evidence>
<organism evidence="9 10">
    <name type="scientific">Cuscuta epithymum</name>
    <dbReference type="NCBI Taxonomy" id="186058"/>
    <lineage>
        <taxon>Eukaryota</taxon>
        <taxon>Viridiplantae</taxon>
        <taxon>Streptophyta</taxon>
        <taxon>Embryophyta</taxon>
        <taxon>Tracheophyta</taxon>
        <taxon>Spermatophyta</taxon>
        <taxon>Magnoliopsida</taxon>
        <taxon>eudicotyledons</taxon>
        <taxon>Gunneridae</taxon>
        <taxon>Pentapetalae</taxon>
        <taxon>asterids</taxon>
        <taxon>lamiids</taxon>
        <taxon>Solanales</taxon>
        <taxon>Convolvulaceae</taxon>
        <taxon>Cuscuteae</taxon>
        <taxon>Cuscuta</taxon>
        <taxon>Cuscuta subgen. Cuscuta</taxon>
    </lineage>
</organism>
<comment type="subcellular location">
    <subcellularLocation>
        <location evidence="1">Plastid</location>
    </subcellularLocation>
</comment>
<dbReference type="GO" id="GO:0008270">
    <property type="term" value="F:zinc ion binding"/>
    <property type="evidence" value="ECO:0007669"/>
    <property type="project" value="UniProtKB-KW"/>
</dbReference>
<evidence type="ECO:0000256" key="6">
    <source>
        <dbReference type="ARBA" id="ARBA00023134"/>
    </source>
</evidence>
<dbReference type="GO" id="GO:0005525">
    <property type="term" value="F:GTP binding"/>
    <property type="evidence" value="ECO:0007669"/>
    <property type="project" value="UniProtKB-KW"/>
</dbReference>
<keyword evidence="5" id="KW-0862">Zinc</keyword>
<dbReference type="GO" id="GO:0031683">
    <property type="term" value="F:G-protein beta/gamma-subunit complex binding"/>
    <property type="evidence" value="ECO:0007669"/>
    <property type="project" value="InterPro"/>
</dbReference>
<dbReference type="SUPFAM" id="SSF52540">
    <property type="entry name" value="P-loop containing nucleoside triphosphate hydrolases"/>
    <property type="match status" value="1"/>
</dbReference>
<dbReference type="SMART" id="SM00275">
    <property type="entry name" value="G_alpha"/>
    <property type="match status" value="1"/>
</dbReference>
<keyword evidence="10" id="KW-1185">Reference proteome</keyword>
<keyword evidence="2 8" id="KW-0479">Metal-binding</keyword>
<reference evidence="9" key="1">
    <citation type="submission" date="2022-07" db="EMBL/GenBank/DDBJ databases">
        <authorList>
            <person name="Macas J."/>
            <person name="Novak P."/>
            <person name="Neumann P."/>
        </authorList>
    </citation>
    <scope>NUCLEOTIDE SEQUENCE</scope>
</reference>
<feature type="binding site" evidence="8">
    <location>
        <position position="471"/>
    </location>
    <ligand>
        <name>Mg(2+)</name>
        <dbReference type="ChEBI" id="CHEBI:18420"/>
    </ligand>
</feature>
<dbReference type="PANTHER" id="PTHR36486">
    <property type="entry name" value="OS01G0977800 PROTEIN"/>
    <property type="match status" value="1"/>
</dbReference>
<gene>
    <name evidence="9" type="ORF">CEPIT_LOCUS44378</name>
</gene>
<sequence length="855" mass="96119">MTSILESIFPIQSWNKNDEDGFDLEYSIAVEYSGPPVSYNIPQVVPVLFDRIPAATVVTASLSNSQILSLPVIQPIVNKNYYSDKEGIPEAFSQSAAKVSLNSVYGDDCASNKGSGCLESSGTLGFSDDNDDSGEILANSDVISCEEVEESTPIEFFTETRSSSNANYATTSESDDDDGDDEAVISFPEKSVVISDSKKCFRCHKRNMFIKKEVCLVCNAKYCDRCVLRAMGSMPEGRKCITCIGFRINEAKRDLLGKSSAILKSVLTDEEIKRIMTQEKSCKANQLPSNLVTVNGKHLSTQELVMLQSCPHPPKRLKPGRYWYDKVSGFWGMEGEKPCQIISDELVVGEKLKINASNGNTNVLINGREITGAELRMLKMIGIHCEGSTHFWLQADGTYQQEGMKNVMGNLWERTGINIACAFSSLPTPPKPSNSSRRKSDCETDMVSHSSQAQRAISKLLLVGCDGSGTSTIFKQAKIHYNVPFKEDERECVKCTIQSNLYKYISILFEGRDQFEEAYQIESRRKCIEGLSPSDDVEENIYSISPRLKAFADWLLEVRMSGNLETVFPAATRAYAPLVEELWKDKAFLATYQRRNELHMLPRAANYFLDRAVEISRAEYKPSSMDILYAEGCASANGVASVEVSLPELSKDFYMETTDQDDSLIRCELIRAPTRILGENCKFLEMFEGTNIVLYTISLTDYFEYIEDDNGSLKNKMLESKKLFESIVTHPPFTQKQFLLFLTKFDILEESIKQFPLNKCEWFRDFNPVISQHSHKNSNNPSLAQRAFYYIASQFKATYKNLTGRKLYVSQLTGINGKSVDIALKYATEILRWEKEKDTVLNECALEITEVTTSV</sequence>
<protein>
    <submittedName>
        <fullName evidence="9">Uncharacterized protein</fullName>
    </submittedName>
</protein>
<dbReference type="InterPro" id="IPR027417">
    <property type="entry name" value="P-loop_NTPase"/>
</dbReference>
<keyword evidence="7" id="KW-0807">Transducer</keyword>
<evidence type="ECO:0000256" key="2">
    <source>
        <dbReference type="ARBA" id="ARBA00022723"/>
    </source>
</evidence>
<dbReference type="InterPro" id="IPR011011">
    <property type="entry name" value="Znf_FYVE_PHD"/>
</dbReference>
<dbReference type="Gene3D" id="1.10.400.10">
    <property type="entry name" value="GI Alpha 1, domain 2-like"/>
    <property type="match status" value="1"/>
</dbReference>
<dbReference type="EMBL" id="CAMAPF010001158">
    <property type="protein sequence ID" value="CAH9148268.1"/>
    <property type="molecule type" value="Genomic_DNA"/>
</dbReference>
<dbReference type="GO" id="GO:0007186">
    <property type="term" value="P:G protein-coupled receptor signaling pathway"/>
    <property type="evidence" value="ECO:0007669"/>
    <property type="project" value="InterPro"/>
</dbReference>
<keyword evidence="3" id="KW-0547">Nucleotide-binding</keyword>
<evidence type="ECO:0000256" key="8">
    <source>
        <dbReference type="PIRSR" id="PIRSR601019-2"/>
    </source>
</evidence>
<evidence type="ECO:0000256" key="7">
    <source>
        <dbReference type="ARBA" id="ARBA00023224"/>
    </source>
</evidence>
<dbReference type="InterPro" id="IPR053057">
    <property type="entry name" value="XLG_GTP-binding"/>
</dbReference>
<dbReference type="FunFam" id="1.10.400.10:FF:000013">
    <property type="entry name" value="Extra-large guanine nucleotide-binding protein 2"/>
    <property type="match status" value="1"/>
</dbReference>
<dbReference type="InterPro" id="IPR001019">
    <property type="entry name" value="Gprotein_alpha_su"/>
</dbReference>
<dbReference type="InterPro" id="IPR011025">
    <property type="entry name" value="GproteinA_insert"/>
</dbReference>
<comment type="caution">
    <text evidence="9">The sequence shown here is derived from an EMBL/GenBank/DDBJ whole genome shotgun (WGS) entry which is preliminary data.</text>
</comment>
<evidence type="ECO:0000256" key="1">
    <source>
        <dbReference type="ARBA" id="ARBA00004474"/>
    </source>
</evidence>
<name>A0AAV0GKT8_9ASTE</name>
<accession>A0AAV0GKT8</accession>
<dbReference type="FunFam" id="3.40.50.300:FF:000692">
    <property type="entry name" value="Guanine nucleotide-binding protein subunit alpha"/>
    <property type="match status" value="1"/>
</dbReference>
<keyword evidence="6" id="KW-0342">GTP-binding</keyword>
<keyword evidence="8" id="KW-0460">Magnesium</keyword>
<evidence type="ECO:0000256" key="4">
    <source>
        <dbReference type="ARBA" id="ARBA00022771"/>
    </source>
</evidence>
<dbReference type="Pfam" id="PF00503">
    <property type="entry name" value="G-alpha"/>
    <property type="match status" value="1"/>
</dbReference>
<dbReference type="GO" id="GO:0009536">
    <property type="term" value="C:plastid"/>
    <property type="evidence" value="ECO:0007669"/>
    <property type="project" value="UniProtKB-SubCell"/>
</dbReference>
<evidence type="ECO:0000256" key="3">
    <source>
        <dbReference type="ARBA" id="ARBA00022741"/>
    </source>
</evidence>
<dbReference type="SUPFAM" id="SSF47895">
    <property type="entry name" value="Transducin (alpha subunit), insertion domain"/>
    <property type="match status" value="1"/>
</dbReference>
<proteinExistence type="predicted"/>